<evidence type="ECO:0000313" key="1">
    <source>
        <dbReference type="EMBL" id="MFD1176883.1"/>
    </source>
</evidence>
<accession>A0ABW3RWL9</accession>
<gene>
    <name evidence="1" type="ORF">ACFQ3W_11305</name>
</gene>
<dbReference type="RefSeq" id="WP_379319324.1">
    <property type="nucleotide sequence ID" value="NZ_JBHTLM010000006.1"/>
</dbReference>
<dbReference type="EMBL" id="JBHTLM010000006">
    <property type="protein sequence ID" value="MFD1176883.1"/>
    <property type="molecule type" value="Genomic_DNA"/>
</dbReference>
<name>A0ABW3RWL9_9BACL</name>
<protein>
    <submittedName>
        <fullName evidence="1">Uncharacterized protein</fullName>
    </submittedName>
</protein>
<organism evidence="1 2">
    <name type="scientific">Paenibacillus puldeungensis</name>
    <dbReference type="NCBI Taxonomy" id="696536"/>
    <lineage>
        <taxon>Bacteria</taxon>
        <taxon>Bacillati</taxon>
        <taxon>Bacillota</taxon>
        <taxon>Bacilli</taxon>
        <taxon>Bacillales</taxon>
        <taxon>Paenibacillaceae</taxon>
        <taxon>Paenibacillus</taxon>
    </lineage>
</organism>
<sequence length="70" mass="8205">MTPKVKAKSFWVWTDKAQVADPKRHVAGQEVWPHYAKEAPKRWLDEELIVDKSDYQEEGQADIFDYIEGV</sequence>
<comment type="caution">
    <text evidence="1">The sequence shown here is derived from an EMBL/GenBank/DDBJ whole genome shotgun (WGS) entry which is preliminary data.</text>
</comment>
<reference evidence="2" key="1">
    <citation type="journal article" date="2019" name="Int. J. Syst. Evol. Microbiol.">
        <title>The Global Catalogue of Microorganisms (GCM) 10K type strain sequencing project: providing services to taxonomists for standard genome sequencing and annotation.</title>
        <authorList>
            <consortium name="The Broad Institute Genomics Platform"/>
            <consortium name="The Broad Institute Genome Sequencing Center for Infectious Disease"/>
            <person name="Wu L."/>
            <person name="Ma J."/>
        </authorList>
    </citation>
    <scope>NUCLEOTIDE SEQUENCE [LARGE SCALE GENOMIC DNA]</scope>
    <source>
        <strain evidence="2">CCUG 59189</strain>
    </source>
</reference>
<keyword evidence="2" id="KW-1185">Reference proteome</keyword>
<proteinExistence type="predicted"/>
<evidence type="ECO:0000313" key="2">
    <source>
        <dbReference type="Proteomes" id="UP001597262"/>
    </source>
</evidence>
<dbReference type="Proteomes" id="UP001597262">
    <property type="component" value="Unassembled WGS sequence"/>
</dbReference>